<evidence type="ECO:0000313" key="3">
    <source>
        <dbReference type="Proteomes" id="UP000287651"/>
    </source>
</evidence>
<evidence type="ECO:0000256" key="1">
    <source>
        <dbReference type="SAM" id="MobiDB-lite"/>
    </source>
</evidence>
<proteinExistence type="predicted"/>
<accession>A0A427B1Y0</accession>
<dbReference type="AlphaFoldDB" id="A0A427B1Y0"/>
<organism evidence="2 3">
    <name type="scientific">Ensete ventricosum</name>
    <name type="common">Abyssinian banana</name>
    <name type="synonym">Musa ensete</name>
    <dbReference type="NCBI Taxonomy" id="4639"/>
    <lineage>
        <taxon>Eukaryota</taxon>
        <taxon>Viridiplantae</taxon>
        <taxon>Streptophyta</taxon>
        <taxon>Embryophyta</taxon>
        <taxon>Tracheophyta</taxon>
        <taxon>Spermatophyta</taxon>
        <taxon>Magnoliopsida</taxon>
        <taxon>Liliopsida</taxon>
        <taxon>Zingiberales</taxon>
        <taxon>Musaceae</taxon>
        <taxon>Ensete</taxon>
    </lineage>
</organism>
<reference evidence="2 3" key="1">
    <citation type="journal article" date="2014" name="Agronomy (Basel)">
        <title>A Draft Genome Sequence for Ensete ventricosum, the Drought-Tolerant Tree Against Hunger.</title>
        <authorList>
            <person name="Harrison J."/>
            <person name="Moore K.A."/>
            <person name="Paszkiewicz K."/>
            <person name="Jones T."/>
            <person name="Grant M."/>
            <person name="Ambacheew D."/>
            <person name="Muzemil S."/>
            <person name="Studholme D.J."/>
        </authorList>
    </citation>
    <scope>NUCLEOTIDE SEQUENCE [LARGE SCALE GENOMIC DNA]</scope>
</reference>
<dbReference type="Proteomes" id="UP000287651">
    <property type="component" value="Unassembled WGS sequence"/>
</dbReference>
<feature type="region of interest" description="Disordered" evidence="1">
    <location>
        <begin position="1"/>
        <end position="76"/>
    </location>
</feature>
<gene>
    <name evidence="2" type="ORF">B296_00019812</name>
</gene>
<name>A0A427B1Y0_ENSVE</name>
<dbReference type="EMBL" id="AMZH03000678">
    <property type="protein sequence ID" value="RRT82519.1"/>
    <property type="molecule type" value="Genomic_DNA"/>
</dbReference>
<comment type="caution">
    <text evidence="2">The sequence shown here is derived from an EMBL/GenBank/DDBJ whole genome shotgun (WGS) entry which is preliminary data.</text>
</comment>
<protein>
    <submittedName>
        <fullName evidence="2">Uncharacterized protein</fullName>
    </submittedName>
</protein>
<evidence type="ECO:0000313" key="2">
    <source>
        <dbReference type="EMBL" id="RRT82519.1"/>
    </source>
</evidence>
<sequence length="105" mass="10700">MSESQSLRSIPSLAKLIPRAGSGSSGGTSSAGRFTSHESLGRGQSVKEEEEEEEERDQEKGRRKGKKTVGEGTDDAGAAAAVVFIDLLHGARGGGDGADFHGGGG</sequence>